<evidence type="ECO:0000256" key="1">
    <source>
        <dbReference type="SAM" id="MobiDB-lite"/>
    </source>
</evidence>
<accession>A0A068U8G8</accession>
<evidence type="ECO:0000313" key="3">
    <source>
        <dbReference type="EMBL" id="CDP03908.1"/>
    </source>
</evidence>
<dbReference type="EMBL" id="HG739095">
    <property type="protein sequence ID" value="CDP03908.1"/>
    <property type="molecule type" value="Genomic_DNA"/>
</dbReference>
<feature type="region of interest" description="Disordered" evidence="1">
    <location>
        <begin position="246"/>
        <end position="285"/>
    </location>
</feature>
<gene>
    <name evidence="3" type="ORF">GSCOC_T00016412001</name>
</gene>
<reference evidence="4" key="1">
    <citation type="journal article" date="2014" name="Science">
        <title>The coffee genome provides insight into the convergent evolution of caffeine biosynthesis.</title>
        <authorList>
            <person name="Denoeud F."/>
            <person name="Carretero-Paulet L."/>
            <person name="Dereeper A."/>
            <person name="Droc G."/>
            <person name="Guyot R."/>
            <person name="Pietrella M."/>
            <person name="Zheng C."/>
            <person name="Alberti A."/>
            <person name="Anthony F."/>
            <person name="Aprea G."/>
            <person name="Aury J.M."/>
            <person name="Bento P."/>
            <person name="Bernard M."/>
            <person name="Bocs S."/>
            <person name="Campa C."/>
            <person name="Cenci A."/>
            <person name="Combes M.C."/>
            <person name="Crouzillat D."/>
            <person name="Da Silva C."/>
            <person name="Daddiego L."/>
            <person name="De Bellis F."/>
            <person name="Dussert S."/>
            <person name="Garsmeur O."/>
            <person name="Gayraud T."/>
            <person name="Guignon V."/>
            <person name="Jahn K."/>
            <person name="Jamilloux V."/>
            <person name="Joet T."/>
            <person name="Labadie K."/>
            <person name="Lan T."/>
            <person name="Leclercq J."/>
            <person name="Lepelley M."/>
            <person name="Leroy T."/>
            <person name="Li L.T."/>
            <person name="Librado P."/>
            <person name="Lopez L."/>
            <person name="Munoz A."/>
            <person name="Noel B."/>
            <person name="Pallavicini A."/>
            <person name="Perrotta G."/>
            <person name="Poncet V."/>
            <person name="Pot D."/>
            <person name="Priyono X."/>
            <person name="Rigoreau M."/>
            <person name="Rouard M."/>
            <person name="Rozas J."/>
            <person name="Tranchant-Dubreuil C."/>
            <person name="VanBuren R."/>
            <person name="Zhang Q."/>
            <person name="Andrade A.C."/>
            <person name="Argout X."/>
            <person name="Bertrand B."/>
            <person name="de Kochko A."/>
            <person name="Graziosi G."/>
            <person name="Henry R.J."/>
            <person name="Jayarama X."/>
            <person name="Ming R."/>
            <person name="Nagai C."/>
            <person name="Rounsley S."/>
            <person name="Sankoff D."/>
            <person name="Giuliano G."/>
            <person name="Albert V.A."/>
            <person name="Wincker P."/>
            <person name="Lashermes P."/>
        </authorList>
    </citation>
    <scope>NUCLEOTIDE SEQUENCE [LARGE SCALE GENOMIC DNA]</scope>
    <source>
        <strain evidence="4">cv. DH200-94</strain>
    </source>
</reference>
<dbReference type="PANTHER" id="PTHR36760">
    <property type="entry name" value="ACIDIC LEUCINE-RICH NUCLEAR PHOSPHOPROTEIN 32 FAMILY B PROTEIN"/>
    <property type="match status" value="1"/>
</dbReference>
<feature type="compositionally biased region" description="Low complexity" evidence="1">
    <location>
        <begin position="271"/>
        <end position="280"/>
    </location>
</feature>
<feature type="transmembrane region" description="Helical" evidence="2">
    <location>
        <begin position="21"/>
        <end position="46"/>
    </location>
</feature>
<keyword evidence="2" id="KW-0812">Transmembrane</keyword>
<keyword evidence="4" id="KW-1185">Reference proteome</keyword>
<keyword evidence="2" id="KW-0472">Membrane</keyword>
<keyword evidence="2" id="KW-1133">Transmembrane helix</keyword>
<proteinExistence type="predicted"/>
<dbReference type="Proteomes" id="UP000295252">
    <property type="component" value="Chromosome I"/>
</dbReference>
<dbReference type="FunCoup" id="A0A068U8G8">
    <property type="interactions" value="187"/>
</dbReference>
<evidence type="ECO:0000313" key="4">
    <source>
        <dbReference type="Proteomes" id="UP000295252"/>
    </source>
</evidence>
<dbReference type="PhylomeDB" id="A0A068U8G8"/>
<evidence type="ECO:0000256" key="2">
    <source>
        <dbReference type="SAM" id="Phobius"/>
    </source>
</evidence>
<name>A0A068U8G8_COFCA</name>
<dbReference type="InParanoid" id="A0A068U8G8"/>
<dbReference type="Gramene" id="CDP03908">
    <property type="protein sequence ID" value="CDP03908"/>
    <property type="gene ID" value="GSCOC_T00016412001"/>
</dbReference>
<sequence>MSELCLSRPSRTHLSSLLVSNFLLFCSFIVSHPLYFTYLIFFSPYLLKLLSFLSPLFITTSLLLLALLTASPCLIVSGSFSRESSDSHAESKGSFLTAAYHAVVERLRSKIDDHIEEELLCLEDFEAFKIVFGNPTTQDDKESQVEVFDAEVLVEDTSLKASKAPVIAACVGHQDFGVTSNEALASKLESESETFVDSESTCDAMEEKRSLECSGSLKEVDESENVKVNATVEKKKIEPPCTVANKAVDNHGEKSPMRNGSEAAGNKIRHTTTTTNTSNSAEVGKGNGIMESKSELLKAHSHSVGASADYTNDKCIWKVQKSSPSLDYNLGGYGSMRKGKDWKRTLACKLFEERNNADEGEGMDLLWETYEVESSKSKANSKSKKKGHKKKYESKHRECEGISCDGQDEEEESDGQFCCLQALKLSAGRVNLGMARPNLVKISKAIKGIGWLHNLSRHSKKVHSGDRF</sequence>
<dbReference type="PANTHER" id="PTHR36760:SF1">
    <property type="entry name" value="ACIDIC LEUCINE-RICH NUCLEAR PHOSPHOPROTEIN 32 FAMILY B PROTEIN"/>
    <property type="match status" value="1"/>
</dbReference>
<dbReference type="STRING" id="49390.A0A068U8G8"/>
<feature type="transmembrane region" description="Helical" evidence="2">
    <location>
        <begin position="52"/>
        <end position="76"/>
    </location>
</feature>
<dbReference type="AlphaFoldDB" id="A0A068U8G8"/>
<dbReference type="OrthoDB" id="1939140at2759"/>
<dbReference type="OMA" id="LLWETHE"/>
<organism evidence="3 4">
    <name type="scientific">Coffea canephora</name>
    <name type="common">Robusta coffee</name>
    <dbReference type="NCBI Taxonomy" id="49390"/>
    <lineage>
        <taxon>Eukaryota</taxon>
        <taxon>Viridiplantae</taxon>
        <taxon>Streptophyta</taxon>
        <taxon>Embryophyta</taxon>
        <taxon>Tracheophyta</taxon>
        <taxon>Spermatophyta</taxon>
        <taxon>Magnoliopsida</taxon>
        <taxon>eudicotyledons</taxon>
        <taxon>Gunneridae</taxon>
        <taxon>Pentapetalae</taxon>
        <taxon>asterids</taxon>
        <taxon>lamiids</taxon>
        <taxon>Gentianales</taxon>
        <taxon>Rubiaceae</taxon>
        <taxon>Ixoroideae</taxon>
        <taxon>Gardenieae complex</taxon>
        <taxon>Bertiereae - Coffeeae clade</taxon>
        <taxon>Coffeeae</taxon>
        <taxon>Coffea</taxon>
    </lineage>
</organism>
<protein>
    <submittedName>
        <fullName evidence="3">Uncharacterized protein</fullName>
    </submittedName>
</protein>